<proteinExistence type="predicted"/>
<dbReference type="Gene3D" id="2.30.29.30">
    <property type="entry name" value="Pleckstrin-homology domain (PH domain)/Phosphotyrosine-binding domain (PTB)"/>
    <property type="match status" value="1"/>
</dbReference>
<feature type="compositionally biased region" description="Basic residues" evidence="1">
    <location>
        <begin position="249"/>
        <end position="269"/>
    </location>
</feature>
<reference evidence="3 4" key="1">
    <citation type="submission" date="2016-07" db="EMBL/GenBank/DDBJ databases">
        <title>Pervasive Adenine N6-methylation of Active Genes in Fungi.</title>
        <authorList>
            <consortium name="DOE Joint Genome Institute"/>
            <person name="Mondo S.J."/>
            <person name="Dannebaum R.O."/>
            <person name="Kuo R.C."/>
            <person name="Labutti K."/>
            <person name="Haridas S."/>
            <person name="Kuo A."/>
            <person name="Salamov A."/>
            <person name="Ahrendt S.R."/>
            <person name="Lipzen A."/>
            <person name="Sullivan W."/>
            <person name="Andreopoulos W.B."/>
            <person name="Clum A."/>
            <person name="Lindquist E."/>
            <person name="Daum C."/>
            <person name="Ramamoorthy G.K."/>
            <person name="Gryganskyi A."/>
            <person name="Culley D."/>
            <person name="Magnuson J.K."/>
            <person name="James T.Y."/>
            <person name="O'Malley M.A."/>
            <person name="Stajich J.E."/>
            <person name="Spatafora J.W."/>
            <person name="Visel A."/>
            <person name="Grigoriev I.V."/>
        </authorList>
    </citation>
    <scope>NUCLEOTIDE SEQUENCE [LARGE SCALE GENOMIC DNA]</scope>
    <source>
        <strain evidence="3 4">NRRL 1336</strain>
    </source>
</reference>
<dbReference type="PROSITE" id="PS50003">
    <property type="entry name" value="PH_DOMAIN"/>
    <property type="match status" value="1"/>
</dbReference>
<dbReference type="AlphaFoldDB" id="A0A1X2IUX4"/>
<dbReference type="SUPFAM" id="SSF50729">
    <property type="entry name" value="PH domain-like"/>
    <property type="match status" value="1"/>
</dbReference>
<comment type="caution">
    <text evidence="3">The sequence shown here is derived from an EMBL/GenBank/DDBJ whole genome shotgun (WGS) entry which is preliminary data.</text>
</comment>
<evidence type="ECO:0000313" key="4">
    <source>
        <dbReference type="Proteomes" id="UP000193560"/>
    </source>
</evidence>
<dbReference type="Proteomes" id="UP000193560">
    <property type="component" value="Unassembled WGS sequence"/>
</dbReference>
<dbReference type="PANTHER" id="PTHR37283:SF1">
    <property type="entry name" value="PH DOMAIN-CONTAINING PROTEIN YHR131C"/>
    <property type="match status" value="1"/>
</dbReference>
<gene>
    <name evidence="3" type="ORF">BCR42DRAFT_345528</name>
</gene>
<feature type="region of interest" description="Disordered" evidence="1">
    <location>
        <begin position="248"/>
        <end position="275"/>
    </location>
</feature>
<dbReference type="InterPro" id="IPR001849">
    <property type="entry name" value="PH_domain"/>
</dbReference>
<name>A0A1X2IUX4_9FUNG</name>
<sequence length="275" mass="32342">MTPIACFVLPWKKKRESRSKSIIMPTLTTSDFGFSSIASLPLTRGNTIVTDDGDDIQNNKPVQSLPPYYYDHTAVSTLITQNQRAQDQQQHLTTGCYKKNQRQYSIERREEEGKEDLPPYECTVYKMGFMMIKNELDGPNKKSRRRSWRKLYMVLWGTTIRAYKNIPTTEIEEKKPVWCYSMQDAEAGQASDYRKRHHVIRLRIHQGPQFLIRTKGEDDQLVWIEHLQASINVSLDLDNRKMPQFITSSRRRRRARVHHDRNIPSRHHQREGALI</sequence>
<dbReference type="PANTHER" id="PTHR37283">
    <property type="entry name" value="PH DOMAIN-CONTAINING PROTEIN YHR131C"/>
    <property type="match status" value="1"/>
</dbReference>
<dbReference type="GO" id="GO:0005543">
    <property type="term" value="F:phospholipid binding"/>
    <property type="evidence" value="ECO:0007669"/>
    <property type="project" value="InterPro"/>
</dbReference>
<dbReference type="InterPro" id="IPR011993">
    <property type="entry name" value="PH-like_dom_sf"/>
</dbReference>
<accession>A0A1X2IUX4</accession>
<dbReference type="OrthoDB" id="5865767at2759"/>
<feature type="domain" description="PH" evidence="2">
    <location>
        <begin position="123"/>
        <end position="232"/>
    </location>
</feature>
<dbReference type="SMART" id="SM00233">
    <property type="entry name" value="PH"/>
    <property type="match status" value="1"/>
</dbReference>
<dbReference type="STRING" id="90262.A0A1X2IUX4"/>
<dbReference type="EMBL" id="MCGE01000004">
    <property type="protein sequence ID" value="ORZ22584.1"/>
    <property type="molecule type" value="Genomic_DNA"/>
</dbReference>
<dbReference type="Pfam" id="PF00169">
    <property type="entry name" value="PH"/>
    <property type="match status" value="1"/>
</dbReference>
<evidence type="ECO:0000313" key="3">
    <source>
        <dbReference type="EMBL" id="ORZ22584.1"/>
    </source>
</evidence>
<evidence type="ECO:0000259" key="2">
    <source>
        <dbReference type="PROSITE" id="PS50003"/>
    </source>
</evidence>
<evidence type="ECO:0000256" key="1">
    <source>
        <dbReference type="SAM" id="MobiDB-lite"/>
    </source>
</evidence>
<keyword evidence="4" id="KW-1185">Reference proteome</keyword>
<protein>
    <recommendedName>
        <fullName evidence="2">PH domain-containing protein</fullName>
    </recommendedName>
</protein>
<dbReference type="InterPro" id="IPR001605">
    <property type="entry name" value="PH_dom-spectrin-type"/>
</dbReference>
<dbReference type="PRINTS" id="PR00683">
    <property type="entry name" value="SPECTRINPH"/>
</dbReference>
<organism evidence="3 4">
    <name type="scientific">Absidia repens</name>
    <dbReference type="NCBI Taxonomy" id="90262"/>
    <lineage>
        <taxon>Eukaryota</taxon>
        <taxon>Fungi</taxon>
        <taxon>Fungi incertae sedis</taxon>
        <taxon>Mucoromycota</taxon>
        <taxon>Mucoromycotina</taxon>
        <taxon>Mucoromycetes</taxon>
        <taxon>Mucorales</taxon>
        <taxon>Cunninghamellaceae</taxon>
        <taxon>Absidia</taxon>
    </lineage>
</organism>